<name>A0A2T2NG10_CORCC</name>
<protein>
    <submittedName>
        <fullName evidence="3">Uncharacterized protein</fullName>
    </submittedName>
</protein>
<evidence type="ECO:0000313" key="3">
    <source>
        <dbReference type="EMBL" id="PSN64320.1"/>
    </source>
</evidence>
<proteinExistence type="predicted"/>
<dbReference type="Proteomes" id="UP000240883">
    <property type="component" value="Unassembled WGS sequence"/>
</dbReference>
<gene>
    <name evidence="3" type="ORF">BS50DRAFT_70439</name>
</gene>
<feature type="chain" id="PRO_5015506467" evidence="2">
    <location>
        <begin position="50"/>
        <end position="181"/>
    </location>
</feature>
<accession>A0A2T2NG10</accession>
<keyword evidence="2" id="KW-0732">Signal</keyword>
<reference evidence="3 4" key="1">
    <citation type="journal article" date="2018" name="Front. Microbiol.">
        <title>Genome-Wide Analysis of Corynespora cassiicola Leaf Fall Disease Putative Effectors.</title>
        <authorList>
            <person name="Lopez D."/>
            <person name="Ribeiro S."/>
            <person name="Label P."/>
            <person name="Fumanal B."/>
            <person name="Venisse J.S."/>
            <person name="Kohler A."/>
            <person name="de Oliveira R.R."/>
            <person name="Labutti K."/>
            <person name="Lipzen A."/>
            <person name="Lail K."/>
            <person name="Bauer D."/>
            <person name="Ohm R.A."/>
            <person name="Barry K.W."/>
            <person name="Spatafora J."/>
            <person name="Grigoriev I.V."/>
            <person name="Martin F.M."/>
            <person name="Pujade-Renaud V."/>
        </authorList>
    </citation>
    <scope>NUCLEOTIDE SEQUENCE [LARGE SCALE GENOMIC DNA]</scope>
    <source>
        <strain evidence="3 4">Philippines</strain>
    </source>
</reference>
<dbReference type="AlphaFoldDB" id="A0A2T2NG10"/>
<dbReference type="EMBL" id="KZ678138">
    <property type="protein sequence ID" value="PSN64320.1"/>
    <property type="molecule type" value="Genomic_DNA"/>
</dbReference>
<evidence type="ECO:0000256" key="1">
    <source>
        <dbReference type="SAM" id="MobiDB-lite"/>
    </source>
</evidence>
<evidence type="ECO:0000313" key="4">
    <source>
        <dbReference type="Proteomes" id="UP000240883"/>
    </source>
</evidence>
<sequence length="181" mass="19225">MTTVCPRLGPRKNKTSPPAPPAVCPSACPLGWLPLLLLLLLLLSASAPAGHVEHTPARCRCRFSRTGRLGCQLAEFLPRCSPSLPAAPTPRLLSGALLEPRCTPRVPATAFYLEQTPARPCRDLCLLTLIPNPALPHSSSPVLGAAATRPGAISRHLHKTALPTHTLSLLSIDYDTVSMPS</sequence>
<organism evidence="3 4">
    <name type="scientific">Corynespora cassiicola Philippines</name>
    <dbReference type="NCBI Taxonomy" id="1448308"/>
    <lineage>
        <taxon>Eukaryota</taxon>
        <taxon>Fungi</taxon>
        <taxon>Dikarya</taxon>
        <taxon>Ascomycota</taxon>
        <taxon>Pezizomycotina</taxon>
        <taxon>Dothideomycetes</taxon>
        <taxon>Pleosporomycetidae</taxon>
        <taxon>Pleosporales</taxon>
        <taxon>Corynesporascaceae</taxon>
        <taxon>Corynespora</taxon>
    </lineage>
</organism>
<evidence type="ECO:0000256" key="2">
    <source>
        <dbReference type="SAM" id="SignalP"/>
    </source>
</evidence>
<feature type="region of interest" description="Disordered" evidence="1">
    <location>
        <begin position="1"/>
        <end position="20"/>
    </location>
</feature>
<feature type="signal peptide" evidence="2">
    <location>
        <begin position="1"/>
        <end position="49"/>
    </location>
</feature>
<keyword evidence="4" id="KW-1185">Reference proteome</keyword>